<evidence type="ECO:0000256" key="5">
    <source>
        <dbReference type="ARBA" id="ARBA00023136"/>
    </source>
</evidence>
<evidence type="ECO:0000256" key="4">
    <source>
        <dbReference type="ARBA" id="ARBA00022989"/>
    </source>
</evidence>
<gene>
    <name evidence="7" type="ORF">GCM10010468_60000</name>
</gene>
<reference evidence="8" key="1">
    <citation type="journal article" date="2019" name="Int. J. Syst. Evol. Microbiol.">
        <title>The Global Catalogue of Microorganisms (GCM) 10K type strain sequencing project: providing services to taxonomists for standard genome sequencing and annotation.</title>
        <authorList>
            <consortium name="The Broad Institute Genomics Platform"/>
            <consortium name="The Broad Institute Genome Sequencing Center for Infectious Disease"/>
            <person name="Wu L."/>
            <person name="Ma J."/>
        </authorList>
    </citation>
    <scope>NUCLEOTIDE SEQUENCE [LARGE SCALE GENOMIC DNA]</scope>
    <source>
        <strain evidence="8">JCM 9377</strain>
    </source>
</reference>
<evidence type="ECO:0000313" key="8">
    <source>
        <dbReference type="Proteomes" id="UP001501237"/>
    </source>
</evidence>
<keyword evidence="4 6" id="KW-1133">Transmembrane helix</keyword>
<comment type="caution">
    <text evidence="7">The sequence shown here is derived from an EMBL/GenBank/DDBJ whole genome shotgun (WGS) entry which is preliminary data.</text>
</comment>
<dbReference type="EMBL" id="BAAAUV010000020">
    <property type="protein sequence ID" value="GAA3229885.1"/>
    <property type="molecule type" value="Genomic_DNA"/>
</dbReference>
<feature type="transmembrane region" description="Helical" evidence="6">
    <location>
        <begin position="6"/>
        <end position="28"/>
    </location>
</feature>
<evidence type="ECO:0000256" key="1">
    <source>
        <dbReference type="ARBA" id="ARBA00004651"/>
    </source>
</evidence>
<dbReference type="RefSeq" id="WP_344835098.1">
    <property type="nucleotide sequence ID" value="NZ_BAAAUV010000020.1"/>
</dbReference>
<feature type="transmembrane region" description="Helical" evidence="6">
    <location>
        <begin position="68"/>
        <end position="86"/>
    </location>
</feature>
<evidence type="ECO:0000256" key="2">
    <source>
        <dbReference type="ARBA" id="ARBA00022475"/>
    </source>
</evidence>
<dbReference type="Pfam" id="PF01810">
    <property type="entry name" value="LysE"/>
    <property type="match status" value="1"/>
</dbReference>
<feature type="transmembrane region" description="Helical" evidence="6">
    <location>
        <begin position="40"/>
        <end position="62"/>
    </location>
</feature>
<dbReference type="PANTHER" id="PTHR30086">
    <property type="entry name" value="ARGININE EXPORTER PROTEIN ARGO"/>
    <property type="match status" value="1"/>
</dbReference>
<proteinExistence type="predicted"/>
<keyword evidence="2" id="KW-1003">Cell membrane</keyword>
<keyword evidence="3 6" id="KW-0812">Transmembrane</keyword>
<name>A0ABP6QI84_9ACTN</name>
<evidence type="ECO:0000256" key="3">
    <source>
        <dbReference type="ARBA" id="ARBA00022692"/>
    </source>
</evidence>
<organism evidence="7 8">
    <name type="scientific">Actinocorallia longicatena</name>
    <dbReference type="NCBI Taxonomy" id="111803"/>
    <lineage>
        <taxon>Bacteria</taxon>
        <taxon>Bacillati</taxon>
        <taxon>Actinomycetota</taxon>
        <taxon>Actinomycetes</taxon>
        <taxon>Streptosporangiales</taxon>
        <taxon>Thermomonosporaceae</taxon>
        <taxon>Actinocorallia</taxon>
    </lineage>
</organism>
<evidence type="ECO:0000256" key="6">
    <source>
        <dbReference type="SAM" id="Phobius"/>
    </source>
</evidence>
<comment type="subcellular location">
    <subcellularLocation>
        <location evidence="1">Cell membrane</location>
        <topology evidence="1">Multi-pass membrane protein</topology>
    </subcellularLocation>
</comment>
<keyword evidence="8" id="KW-1185">Reference proteome</keyword>
<accession>A0ABP6QI84</accession>
<dbReference type="Proteomes" id="UP001501237">
    <property type="component" value="Unassembled WGS sequence"/>
</dbReference>
<keyword evidence="5 6" id="KW-0472">Membrane</keyword>
<dbReference type="InterPro" id="IPR001123">
    <property type="entry name" value="LeuE-type"/>
</dbReference>
<sequence length="202" mass="20918">MHEFVLGASLGFGAGVAPGPLLAVLLSTTLRGGVRAGAKVAFAPIVTDLPIVVLALTVLAALPERAPSVLALAGAAFVGVLAVETYRSARRATLDAEPGEENGVLLRAALVNLLNPHPWLFWITVGAPLLLTAWTTGPLNAAALLLGFYGVFVLSKLTLAALVSQARGHLTESRYRNLLKATSALLLATGAALVWEFLPGLL</sequence>
<feature type="transmembrane region" description="Helical" evidence="6">
    <location>
        <begin position="143"/>
        <end position="166"/>
    </location>
</feature>
<evidence type="ECO:0000313" key="7">
    <source>
        <dbReference type="EMBL" id="GAA3229885.1"/>
    </source>
</evidence>
<feature type="transmembrane region" description="Helical" evidence="6">
    <location>
        <begin position="178"/>
        <end position="198"/>
    </location>
</feature>
<protein>
    <submittedName>
        <fullName evidence="7">LysE family translocator</fullName>
    </submittedName>
</protein>
<dbReference type="PANTHER" id="PTHR30086:SF20">
    <property type="entry name" value="ARGININE EXPORTER PROTEIN ARGO-RELATED"/>
    <property type="match status" value="1"/>
</dbReference>